<feature type="compositionally biased region" description="Low complexity" evidence="1">
    <location>
        <begin position="567"/>
        <end position="637"/>
    </location>
</feature>
<dbReference type="InterPro" id="IPR050327">
    <property type="entry name" value="Proton-linked_MCT"/>
</dbReference>
<feature type="compositionally biased region" description="Low complexity" evidence="1">
    <location>
        <begin position="395"/>
        <end position="406"/>
    </location>
</feature>
<feature type="transmembrane region" description="Helical" evidence="2">
    <location>
        <begin position="121"/>
        <end position="141"/>
    </location>
</feature>
<dbReference type="SUPFAM" id="SSF103473">
    <property type="entry name" value="MFS general substrate transporter"/>
    <property type="match status" value="1"/>
</dbReference>
<dbReference type="Proteomes" id="UP000479190">
    <property type="component" value="Unassembled WGS sequence"/>
</dbReference>
<feature type="compositionally biased region" description="Acidic residues" evidence="1">
    <location>
        <begin position="257"/>
        <end position="268"/>
    </location>
</feature>
<dbReference type="InterPro" id="IPR036259">
    <property type="entry name" value="MFS_trans_sf"/>
</dbReference>
<feature type="transmembrane region" description="Helical" evidence="2">
    <location>
        <begin position="91"/>
        <end position="109"/>
    </location>
</feature>
<dbReference type="FunFam" id="1.20.1250.20:FF:000320">
    <property type="entry name" value="Monocarboxylate transporter"/>
    <property type="match status" value="1"/>
</dbReference>
<dbReference type="AlphaFoldDB" id="A0A6H5IB42"/>
<dbReference type="PANTHER" id="PTHR11360">
    <property type="entry name" value="MONOCARBOXYLATE TRANSPORTER"/>
    <property type="match status" value="1"/>
</dbReference>
<accession>A0A6H5IB42</accession>
<feature type="transmembrane region" description="Helical" evidence="2">
    <location>
        <begin position="52"/>
        <end position="71"/>
    </location>
</feature>
<dbReference type="InterPro" id="IPR011701">
    <property type="entry name" value="MFS"/>
</dbReference>
<dbReference type="OrthoDB" id="6499973at2759"/>
<keyword evidence="2" id="KW-0812">Transmembrane</keyword>
<evidence type="ECO:0008006" key="5">
    <source>
        <dbReference type="Google" id="ProtNLM"/>
    </source>
</evidence>
<feature type="region of interest" description="Disordered" evidence="1">
    <location>
        <begin position="240"/>
        <end position="324"/>
    </location>
</feature>
<dbReference type="Gene3D" id="1.20.1250.20">
    <property type="entry name" value="MFS general substrate transporter like domains"/>
    <property type="match status" value="1"/>
</dbReference>
<feature type="transmembrane region" description="Helical" evidence="2">
    <location>
        <begin position="147"/>
        <end position="167"/>
    </location>
</feature>
<feature type="region of interest" description="Disordered" evidence="1">
    <location>
        <begin position="544"/>
        <end position="666"/>
    </location>
</feature>
<gene>
    <name evidence="3" type="ORF">TBRA_LOCUS5790</name>
</gene>
<proteinExistence type="predicted"/>
<feature type="region of interest" description="Disordered" evidence="1">
    <location>
        <begin position="366"/>
        <end position="406"/>
    </location>
</feature>
<evidence type="ECO:0000313" key="4">
    <source>
        <dbReference type="Proteomes" id="UP000479190"/>
    </source>
</evidence>
<dbReference type="EMBL" id="CADCXV010000728">
    <property type="protein sequence ID" value="CAB0033892.1"/>
    <property type="molecule type" value="Genomic_DNA"/>
</dbReference>
<dbReference type="GO" id="GO:0008028">
    <property type="term" value="F:monocarboxylic acid transmembrane transporter activity"/>
    <property type="evidence" value="ECO:0007669"/>
    <property type="project" value="TreeGrafter"/>
</dbReference>
<feature type="transmembrane region" description="Helical" evidence="2">
    <location>
        <begin position="211"/>
        <end position="229"/>
    </location>
</feature>
<feature type="compositionally biased region" description="Polar residues" evidence="1">
    <location>
        <begin position="544"/>
        <end position="564"/>
    </location>
</feature>
<feature type="compositionally biased region" description="Basic and acidic residues" evidence="1">
    <location>
        <begin position="269"/>
        <end position="292"/>
    </location>
</feature>
<keyword evidence="2" id="KW-1133">Transmembrane helix</keyword>
<feature type="compositionally biased region" description="Polar residues" evidence="1">
    <location>
        <begin position="309"/>
        <end position="324"/>
    </location>
</feature>
<evidence type="ECO:0000256" key="2">
    <source>
        <dbReference type="SAM" id="Phobius"/>
    </source>
</evidence>
<dbReference type="CDD" id="cd17352">
    <property type="entry name" value="MFS_MCT_SLC16"/>
    <property type="match status" value="1"/>
</dbReference>
<organism evidence="3 4">
    <name type="scientific">Trichogramma brassicae</name>
    <dbReference type="NCBI Taxonomy" id="86971"/>
    <lineage>
        <taxon>Eukaryota</taxon>
        <taxon>Metazoa</taxon>
        <taxon>Ecdysozoa</taxon>
        <taxon>Arthropoda</taxon>
        <taxon>Hexapoda</taxon>
        <taxon>Insecta</taxon>
        <taxon>Pterygota</taxon>
        <taxon>Neoptera</taxon>
        <taxon>Endopterygota</taxon>
        <taxon>Hymenoptera</taxon>
        <taxon>Apocrita</taxon>
        <taxon>Proctotrupomorpha</taxon>
        <taxon>Chalcidoidea</taxon>
        <taxon>Trichogrammatidae</taxon>
        <taxon>Trichogramma</taxon>
    </lineage>
</organism>
<keyword evidence="2" id="KW-0472">Membrane</keyword>
<evidence type="ECO:0000313" key="3">
    <source>
        <dbReference type="EMBL" id="CAB0033892.1"/>
    </source>
</evidence>
<sequence>MRERKSLRGREKINVESSRRCENNNRRLGHHCCPGGDSKDSDVEMVPPDGGWGWFVLIAAVMVNFLIPGGIKSFGVLYKAFLQNFNANESTGSWIPALCYFLYSSLGPLSSVLSVKYSYRTVTLVGGTFAAVGMMLSYFATSIQFLYVSYGIFVGIGAGLAFPPTVYITTSYFVRLRGLANGFCISGSALGSIIMPPVITHMLRTFSVRGVILIMGALTLNTWACALLYQPLEKHLIPRKKDNSGKEEEEALKPLAEAEEDDEEEEKEEKEKDNEDKDAEDKKDNDTAKAPEVDIAVTSPEQEDKPAITSPTSPMSNAENSSVAAAQMAAEVTVPKSASSVALENYYNKQPPPHSRLRKISMPSHMAGQMHSTPVLTSHQQYQLHHMHQQRPTRRSTTSRPPLMSPSQSSFNYISTPYHGSTLTALHPEFASTLTLNALSSTFRHKTPEKNAKKDEDVDEQNQNKFFDYRLLLDPMYLVILISNSTNAISYTNFVVVLTIYADKYLGFTDAQASLLLTIISAFDLIASTRWPSTAACSASPRASTWASRPSSWPTCSAWRSSPRPTAYRSSSTASFNSSARRSAASSPRSSAGARSSRPSASCSWSGPASGASCPSSGCARSAPSAPSSRSAATSSADCRPTTPARRPPSGRGKKPMISRRAAAAPTRRFITSILARDRNGEEMRAMTDREPTRRRVWRRRVGFFPPECRAL</sequence>
<dbReference type="PANTHER" id="PTHR11360:SF293">
    <property type="entry name" value="HERMES, ISOFORM A"/>
    <property type="match status" value="1"/>
</dbReference>
<protein>
    <recommendedName>
        <fullName evidence="5">Major facilitator superfamily (MFS) profile domain-containing protein</fullName>
    </recommendedName>
</protein>
<feature type="compositionally biased region" description="Basic residues" evidence="1">
    <location>
        <begin position="385"/>
        <end position="394"/>
    </location>
</feature>
<dbReference type="Pfam" id="PF07690">
    <property type="entry name" value="MFS_1"/>
    <property type="match status" value="1"/>
</dbReference>
<name>A0A6H5IB42_9HYME</name>
<reference evidence="3 4" key="1">
    <citation type="submission" date="2020-02" db="EMBL/GenBank/DDBJ databases">
        <authorList>
            <person name="Ferguson B K."/>
        </authorList>
    </citation>
    <scope>NUCLEOTIDE SEQUENCE [LARGE SCALE GENOMIC DNA]</scope>
</reference>
<keyword evidence="4" id="KW-1185">Reference proteome</keyword>
<evidence type="ECO:0000256" key="1">
    <source>
        <dbReference type="SAM" id="MobiDB-lite"/>
    </source>
</evidence>